<evidence type="ECO:0000256" key="2">
    <source>
        <dbReference type="ARBA" id="ARBA00022475"/>
    </source>
</evidence>
<evidence type="ECO:0000256" key="4">
    <source>
        <dbReference type="ARBA" id="ARBA00022989"/>
    </source>
</evidence>
<protein>
    <submittedName>
        <fullName evidence="7">Cobalt ECF transporter T component CbiQ</fullName>
    </submittedName>
</protein>
<keyword evidence="4 6" id="KW-1133">Transmembrane helix</keyword>
<dbReference type="CDD" id="cd16914">
    <property type="entry name" value="EcfT"/>
    <property type="match status" value="1"/>
</dbReference>
<dbReference type="InterPro" id="IPR012809">
    <property type="entry name" value="ECF_CbiQ"/>
</dbReference>
<evidence type="ECO:0000256" key="3">
    <source>
        <dbReference type="ARBA" id="ARBA00022692"/>
    </source>
</evidence>
<evidence type="ECO:0000256" key="5">
    <source>
        <dbReference type="ARBA" id="ARBA00023136"/>
    </source>
</evidence>
<name>A0ABP9NJ36_9PSEU</name>
<sequence>MGTGHAHPLHLPGSSPVHRLPAEVKIVAAVAVVLCVVATPREAFAVFGGFLLLLAAVWAVARIPPGWIARRALIEAPFVVLAVLLPITGGAPYVEWPHVGQLGLTLSEPGLLGAWNILVKGTLGVLTSLTLAATTPLRDLLLGLQRLHAPALVVTIATLMLRYVDVIAGEARRMRMARISRGHDPRFLWQAGATARGVGSLFIRSYERGERVHLAMLSRGWTGRMPQLSQQRTSRRQWLAGLSPVAVALALAATGWVLA</sequence>
<evidence type="ECO:0000313" key="7">
    <source>
        <dbReference type="EMBL" id="GAA5117545.1"/>
    </source>
</evidence>
<feature type="transmembrane region" description="Helical" evidence="6">
    <location>
        <begin position="73"/>
        <end position="94"/>
    </location>
</feature>
<comment type="subcellular location">
    <subcellularLocation>
        <location evidence="1">Cell membrane</location>
        <topology evidence="1">Multi-pass membrane protein</topology>
    </subcellularLocation>
</comment>
<comment type="caution">
    <text evidence="7">The sequence shown here is derived from an EMBL/GenBank/DDBJ whole genome shotgun (WGS) entry which is preliminary data.</text>
</comment>
<evidence type="ECO:0000256" key="6">
    <source>
        <dbReference type="SAM" id="Phobius"/>
    </source>
</evidence>
<keyword evidence="8" id="KW-1185">Reference proteome</keyword>
<dbReference type="InterPro" id="IPR051611">
    <property type="entry name" value="ECF_transporter_component"/>
</dbReference>
<proteinExistence type="predicted"/>
<dbReference type="Proteomes" id="UP001500804">
    <property type="component" value="Unassembled WGS sequence"/>
</dbReference>
<dbReference type="InterPro" id="IPR003339">
    <property type="entry name" value="ABC/ECF_trnsptr_transmembrane"/>
</dbReference>
<organism evidence="7 8">
    <name type="scientific">Pseudonocardia adelaidensis</name>
    <dbReference type="NCBI Taxonomy" id="648754"/>
    <lineage>
        <taxon>Bacteria</taxon>
        <taxon>Bacillati</taxon>
        <taxon>Actinomycetota</taxon>
        <taxon>Actinomycetes</taxon>
        <taxon>Pseudonocardiales</taxon>
        <taxon>Pseudonocardiaceae</taxon>
        <taxon>Pseudonocardia</taxon>
    </lineage>
</organism>
<dbReference type="RefSeq" id="WP_345604621.1">
    <property type="nucleotide sequence ID" value="NZ_BAABJO010000006.1"/>
</dbReference>
<gene>
    <name evidence="7" type="primary">cbiQ_2</name>
    <name evidence="7" type="ORF">GCM10023320_20130</name>
</gene>
<dbReference type="Pfam" id="PF02361">
    <property type="entry name" value="CbiQ"/>
    <property type="match status" value="1"/>
</dbReference>
<dbReference type="PANTHER" id="PTHR34857:SF2">
    <property type="entry name" value="SLL0384 PROTEIN"/>
    <property type="match status" value="1"/>
</dbReference>
<feature type="transmembrane region" description="Helical" evidence="6">
    <location>
        <begin position="43"/>
        <end position="61"/>
    </location>
</feature>
<reference evidence="8" key="1">
    <citation type="journal article" date="2019" name="Int. J. Syst. Evol. Microbiol.">
        <title>The Global Catalogue of Microorganisms (GCM) 10K type strain sequencing project: providing services to taxonomists for standard genome sequencing and annotation.</title>
        <authorList>
            <consortium name="The Broad Institute Genomics Platform"/>
            <consortium name="The Broad Institute Genome Sequencing Center for Infectious Disease"/>
            <person name="Wu L."/>
            <person name="Ma J."/>
        </authorList>
    </citation>
    <scope>NUCLEOTIDE SEQUENCE [LARGE SCALE GENOMIC DNA]</scope>
    <source>
        <strain evidence="8">JCM 18302</strain>
    </source>
</reference>
<dbReference type="PANTHER" id="PTHR34857">
    <property type="entry name" value="SLL0384 PROTEIN"/>
    <property type="match status" value="1"/>
</dbReference>
<keyword evidence="2" id="KW-1003">Cell membrane</keyword>
<keyword evidence="5 6" id="KW-0472">Membrane</keyword>
<feature type="transmembrane region" description="Helical" evidence="6">
    <location>
        <begin position="238"/>
        <end position="258"/>
    </location>
</feature>
<accession>A0ABP9NJ36</accession>
<dbReference type="EMBL" id="BAABJO010000006">
    <property type="protein sequence ID" value="GAA5117545.1"/>
    <property type="molecule type" value="Genomic_DNA"/>
</dbReference>
<feature type="transmembrane region" description="Helical" evidence="6">
    <location>
        <begin position="147"/>
        <end position="168"/>
    </location>
</feature>
<evidence type="ECO:0000256" key="1">
    <source>
        <dbReference type="ARBA" id="ARBA00004651"/>
    </source>
</evidence>
<keyword evidence="3 6" id="KW-0812">Transmembrane</keyword>
<dbReference type="NCBIfam" id="TIGR02454">
    <property type="entry name" value="ECF_T_CbiQ"/>
    <property type="match status" value="1"/>
</dbReference>
<evidence type="ECO:0000313" key="8">
    <source>
        <dbReference type="Proteomes" id="UP001500804"/>
    </source>
</evidence>